<dbReference type="InterPro" id="IPR029032">
    <property type="entry name" value="AhpD-like"/>
</dbReference>
<dbReference type="NCBIfam" id="TIGR00778">
    <property type="entry name" value="ahpD_dom"/>
    <property type="match status" value="1"/>
</dbReference>
<gene>
    <name evidence="2" type="ORF">BHC48_08075</name>
</gene>
<accession>A0A2N9XMQ5</accession>
<name>A0A2N9XMQ5_9NEIS</name>
<dbReference type="Proteomes" id="UP000231484">
    <property type="component" value="Unassembled WGS sequence"/>
</dbReference>
<reference evidence="2 3" key="1">
    <citation type="journal article" date="2017" name="MBio">
        <title>Type VI secretion-mediated competition in the bee gut microbiome.</title>
        <authorList>
            <person name="Steele M.I."/>
            <person name="Kwong W.K."/>
            <person name="Powell J.E."/>
            <person name="Whiteley M."/>
            <person name="Moran N.A."/>
        </authorList>
    </citation>
    <scope>NUCLEOTIDE SEQUENCE [LARGE SCALE GENOMIC DNA]</scope>
    <source>
        <strain evidence="2 3">Occ4-2</strain>
    </source>
</reference>
<dbReference type="InterPro" id="IPR003779">
    <property type="entry name" value="CMD-like"/>
</dbReference>
<comment type="caution">
    <text evidence="2">The sequence shown here is derived from an EMBL/GenBank/DDBJ whole genome shotgun (WGS) entry which is preliminary data.</text>
</comment>
<organism evidence="2 3">
    <name type="scientific">Snodgrassella alvi</name>
    <dbReference type="NCBI Taxonomy" id="1196083"/>
    <lineage>
        <taxon>Bacteria</taxon>
        <taxon>Pseudomonadati</taxon>
        <taxon>Pseudomonadota</taxon>
        <taxon>Betaproteobacteria</taxon>
        <taxon>Neisseriales</taxon>
        <taxon>Neisseriaceae</taxon>
        <taxon>Snodgrassella</taxon>
    </lineage>
</organism>
<dbReference type="AlphaFoldDB" id="A0A2N9XMQ5"/>
<feature type="domain" description="Carboxymuconolactone decarboxylase-like" evidence="1">
    <location>
        <begin position="21"/>
        <end position="104"/>
    </location>
</feature>
<dbReference type="SUPFAM" id="SSF69118">
    <property type="entry name" value="AhpD-like"/>
    <property type="match status" value="1"/>
</dbReference>
<dbReference type="PANTHER" id="PTHR33930">
    <property type="entry name" value="ALKYL HYDROPEROXIDE REDUCTASE AHPD"/>
    <property type="match status" value="1"/>
</dbReference>
<dbReference type="PANTHER" id="PTHR33930:SF2">
    <property type="entry name" value="BLR3452 PROTEIN"/>
    <property type="match status" value="1"/>
</dbReference>
<proteinExistence type="predicted"/>
<dbReference type="InterPro" id="IPR004675">
    <property type="entry name" value="AhpD_core"/>
</dbReference>
<dbReference type="EMBL" id="MEIQ01000046">
    <property type="protein sequence ID" value="PIT49610.1"/>
    <property type="molecule type" value="Genomic_DNA"/>
</dbReference>
<evidence type="ECO:0000313" key="2">
    <source>
        <dbReference type="EMBL" id="PIT49610.1"/>
    </source>
</evidence>
<evidence type="ECO:0000313" key="3">
    <source>
        <dbReference type="Proteomes" id="UP000231484"/>
    </source>
</evidence>
<dbReference type="Pfam" id="PF02627">
    <property type="entry name" value="CMD"/>
    <property type="match status" value="1"/>
</dbReference>
<sequence>MSNYQSPDDIKYVASLLNLAPQEARAFIEFDHQTVKREDGLIPIKTREFIALAVALTTQCAYCIDIHTKGAMRAGASKQELAELISVAASVRAGATMGHGLLALRLLDELKS</sequence>
<dbReference type="Gene3D" id="1.20.1290.10">
    <property type="entry name" value="AhpD-like"/>
    <property type="match status" value="1"/>
</dbReference>
<evidence type="ECO:0000259" key="1">
    <source>
        <dbReference type="Pfam" id="PF02627"/>
    </source>
</evidence>
<protein>
    <submittedName>
        <fullName evidence="2">Carboxymuconolactone decarboxylase</fullName>
    </submittedName>
</protein>
<dbReference type="GO" id="GO:0051920">
    <property type="term" value="F:peroxiredoxin activity"/>
    <property type="evidence" value="ECO:0007669"/>
    <property type="project" value="InterPro"/>
</dbReference>